<reference evidence="7 8" key="1">
    <citation type="submission" date="2017-06" db="EMBL/GenBank/DDBJ databases">
        <authorList>
            <consortium name="Pathogen Informatics"/>
        </authorList>
    </citation>
    <scope>NUCLEOTIDE SEQUENCE [LARGE SCALE GENOMIC DNA]</scope>
    <source>
        <strain evidence="7 8">NCTC10570</strain>
    </source>
</reference>
<evidence type="ECO:0000313" key="8">
    <source>
        <dbReference type="Proteomes" id="UP000215383"/>
    </source>
</evidence>
<dbReference type="InterPro" id="IPR007452">
    <property type="entry name" value="TamB_C"/>
</dbReference>
<evidence type="ECO:0000259" key="6">
    <source>
        <dbReference type="Pfam" id="PF04357"/>
    </source>
</evidence>
<evidence type="ECO:0000256" key="1">
    <source>
        <dbReference type="ARBA" id="ARBA00004167"/>
    </source>
</evidence>
<feature type="domain" description="Translocation and assembly module TamB C-terminal" evidence="6">
    <location>
        <begin position="993"/>
        <end position="1440"/>
    </location>
</feature>
<evidence type="ECO:0000256" key="2">
    <source>
        <dbReference type="ARBA" id="ARBA00022692"/>
    </source>
</evidence>
<organism evidence="7 8">
    <name type="scientific">Megamonas hypermegale</name>
    <dbReference type="NCBI Taxonomy" id="158847"/>
    <lineage>
        <taxon>Bacteria</taxon>
        <taxon>Bacillati</taxon>
        <taxon>Bacillota</taxon>
        <taxon>Negativicutes</taxon>
        <taxon>Selenomonadales</taxon>
        <taxon>Selenomonadaceae</taxon>
        <taxon>Megamonas</taxon>
    </lineage>
</organism>
<dbReference type="PANTHER" id="PTHR36985:SF1">
    <property type="entry name" value="TRANSLOCATION AND ASSEMBLY MODULE SUBUNIT TAMB"/>
    <property type="match status" value="1"/>
</dbReference>
<dbReference type="RefSeq" id="WP_027890156.1">
    <property type="nucleotide sequence ID" value="NZ_LT906446.1"/>
</dbReference>
<sequence>MKKKSIIIFGISIAAILCLAVTAFFIINSSQFKHQTAQIVSGQIESLLGNKIKMETIEVESVNSAVVNDIEIYDKQDELIAKADKVTISVNLWDIITQSPLAGISNVDIQTPKILLEQRDDGKWNIEDLLNTDSSEPVDFKGKVELLDGELTVRTAGKQITLEDINMTADCADLNAIEVDGSLKNNNADIKVNGIAAMNDNLNLEVVAENLDIMDYISFIPEEQLGNVNIKSGYVPKANIHITSDFKGGYVLNGAINFKDGSCEVLGQNIENITGLVLLDREDLQLFVRGEAKQQIASVHGKVLNYMKEPELRLIVESKAFNPAMFIDNSPVSGDVSLIAAAYGKLDELKVGAEIKADIINAYGIDIKNLDASVRYAQNQIFIDDLRADVADGWLWASGQCDLDTLSYKGSFRASNINLAMLQSYFPEMNGITGTAMMRGDFKGQGIDFAGLNLSGRLEVDNGSYQSIPIEQIEASFYKEDDKLQVDAMTASFANGGRIAVKGGLIKDEIDADFYASGIDLSLAQDFVGQLDLQGTANFSGRLKGKTDNPVLKIDLMAQDGAVFKQPFNSLLVSAIGNLDGMRVDTCQFINNGEVTHEANGILGFKGKKVIDMTVVTNKARAENLVAAVMPDLKLTGNVDNTLHLTGNLEDIKAEGNLHFYEGSINGILLTEVNGTYEYVNGDTYLKNFIIISPFIKANLDGTISSDQTLNFKFKADEILIDKLQVDLPYPASGKASFDGVLSGKVGSLNFDGILTADDIILNGEQIDDVYGRLKLSNRILTLEKFAFKQNDGEFDFDGQVNLNTKEVQGKASIIQADINSAMAMANLKNNVLNGKFNGQANLSGTYENPHIDLKGNMPEGKLKDYPLNNIEIDAQLENKVAKINRFYGEQGEGKVAAIGSVDLVNETLDGRISASNMDINLLTHLCDLDVKINGVMNTDIQLAGTLNSPTADATISVQGDGSQFDNAYFMANLKDDIININQATISKGDCAIKAEGTIPLAALDMTKRDENSLSDSMNLKVYLENTDLNILPSFTPYVEWSMGNIDGNLEIKGTVANPDFQGNISMKDSAIKFTFIDSPLQNMNMDINFNRNLMTINQFNGVMGNGSYNLAGTANIGSSGLTNYNFNLDLNHLDVVSDFYTGPLNGNIQLNEAAIYGGHRIVPKLTANIDFNDITISTPPIPETSDTPLPLMALDINVNVGNNVHAYDPLLYDLYIEGAFSIKGTTQHPNSSGSLHARNGTINVLKTIFKINEGNVIFNQVDSFFPSIDFLATTRLDRTMVFVSVKGALDKGLTTHLQSDPPMSEAEILKLLAFRTDYDNNSGEITEEDLASFATVGLQMSFLNELEGTLRNVLNLDEFRISRDTLSDSQKRRFDTDDGEVYNIEIGKYLSDDLMLKYTKGINYDLNRIGLQYYINSNLGVVTEWEDGGYNIKLEMQWSF</sequence>
<keyword evidence="2 5" id="KW-0812">Transmembrane</keyword>
<dbReference type="Proteomes" id="UP000215383">
    <property type="component" value="Chromosome 1"/>
</dbReference>
<dbReference type="eggNOG" id="COG2911">
    <property type="taxonomic scope" value="Bacteria"/>
</dbReference>
<dbReference type="GO" id="GO:0009306">
    <property type="term" value="P:protein secretion"/>
    <property type="evidence" value="ECO:0007669"/>
    <property type="project" value="InterPro"/>
</dbReference>
<dbReference type="GeneID" id="78506231"/>
<evidence type="ECO:0000313" key="7">
    <source>
        <dbReference type="EMBL" id="SNU94292.1"/>
    </source>
</evidence>
<comment type="subcellular location">
    <subcellularLocation>
        <location evidence="1">Membrane</location>
        <topology evidence="1">Single-pass membrane protein</topology>
    </subcellularLocation>
</comment>
<dbReference type="PANTHER" id="PTHR36985">
    <property type="entry name" value="TRANSLOCATION AND ASSEMBLY MODULE SUBUNIT TAMB"/>
    <property type="match status" value="1"/>
</dbReference>
<feature type="transmembrane region" description="Helical" evidence="5">
    <location>
        <begin position="7"/>
        <end position="27"/>
    </location>
</feature>
<dbReference type="EMBL" id="LT906446">
    <property type="protein sequence ID" value="SNU94292.1"/>
    <property type="molecule type" value="Genomic_DNA"/>
</dbReference>
<accession>A0A239T9V8</accession>
<dbReference type="GO" id="GO:0005886">
    <property type="term" value="C:plasma membrane"/>
    <property type="evidence" value="ECO:0007669"/>
    <property type="project" value="InterPro"/>
</dbReference>
<keyword evidence="4 5" id="KW-0472">Membrane</keyword>
<evidence type="ECO:0000256" key="4">
    <source>
        <dbReference type="ARBA" id="ARBA00023136"/>
    </source>
</evidence>
<protein>
    <submittedName>
        <fullName evidence="7">Putative assembly protein</fullName>
    </submittedName>
</protein>
<gene>
    <name evidence="7" type="ORF">SAMEA4364220_00189</name>
</gene>
<dbReference type="Pfam" id="PF04357">
    <property type="entry name" value="TamB"/>
    <property type="match status" value="1"/>
</dbReference>
<name>A0A239T9V8_9FIRM</name>
<proteinExistence type="predicted"/>
<evidence type="ECO:0000256" key="5">
    <source>
        <dbReference type="SAM" id="Phobius"/>
    </source>
</evidence>
<evidence type="ECO:0000256" key="3">
    <source>
        <dbReference type="ARBA" id="ARBA00022989"/>
    </source>
</evidence>
<keyword evidence="8" id="KW-1185">Reference proteome</keyword>
<keyword evidence="3 5" id="KW-1133">Transmembrane helix</keyword>